<dbReference type="RefSeq" id="XP_009042095.1">
    <property type="nucleotide sequence ID" value="XM_009043847.1"/>
</dbReference>
<organism evidence="2">
    <name type="scientific">Aureococcus anophagefferens</name>
    <name type="common">Harmful bloom alga</name>
    <dbReference type="NCBI Taxonomy" id="44056"/>
    <lineage>
        <taxon>Eukaryota</taxon>
        <taxon>Sar</taxon>
        <taxon>Stramenopiles</taxon>
        <taxon>Ochrophyta</taxon>
        <taxon>Pelagophyceae</taxon>
        <taxon>Pelagomonadales</taxon>
        <taxon>Pelagomonadaceae</taxon>
        <taxon>Aureococcus</taxon>
    </lineage>
</organism>
<dbReference type="AlphaFoldDB" id="F0YNU2"/>
<dbReference type="Pfam" id="PF00106">
    <property type="entry name" value="adh_short"/>
    <property type="match status" value="1"/>
</dbReference>
<dbReference type="eggNOG" id="ENOG502SGWW">
    <property type="taxonomic scope" value="Eukaryota"/>
</dbReference>
<dbReference type="OrthoDB" id="5296at2759"/>
<gene>
    <name evidence="1" type="ORF">AURANDRAFT_34319</name>
</gene>
<dbReference type="InterPro" id="IPR002347">
    <property type="entry name" value="SDR_fam"/>
</dbReference>
<dbReference type="SUPFAM" id="SSF51735">
    <property type="entry name" value="NAD(P)-binding Rossmann-fold domains"/>
    <property type="match status" value="1"/>
</dbReference>
<reference evidence="1 2" key="1">
    <citation type="journal article" date="2011" name="Proc. Natl. Acad. Sci. U.S.A.">
        <title>Niche of harmful alga Aureococcus anophagefferens revealed through ecogenomics.</title>
        <authorList>
            <person name="Gobler C.J."/>
            <person name="Berry D.L."/>
            <person name="Dyhrman S.T."/>
            <person name="Wilhelm S.W."/>
            <person name="Salamov A."/>
            <person name="Lobanov A.V."/>
            <person name="Zhang Y."/>
            <person name="Collier J.L."/>
            <person name="Wurch L.L."/>
            <person name="Kustka A.B."/>
            <person name="Dill B.D."/>
            <person name="Shah M."/>
            <person name="VerBerkmoes N.C."/>
            <person name="Kuo A."/>
            <person name="Terry A."/>
            <person name="Pangilinan J."/>
            <person name="Lindquist E.A."/>
            <person name="Lucas S."/>
            <person name="Paulsen I.T."/>
            <person name="Hattenrath-Lehmann T.K."/>
            <person name="Talmage S.C."/>
            <person name="Walker E.A."/>
            <person name="Koch F."/>
            <person name="Burson A.M."/>
            <person name="Marcoval M.A."/>
            <person name="Tang Y.Z."/>
            <person name="Lecleir G.R."/>
            <person name="Coyne K.J."/>
            <person name="Berg G.M."/>
            <person name="Bertrand E.M."/>
            <person name="Saito M.A."/>
            <person name="Gladyshev V.N."/>
            <person name="Grigoriev I.V."/>
        </authorList>
    </citation>
    <scope>NUCLEOTIDE SEQUENCE [LARGE SCALE GENOMIC DNA]</scope>
    <source>
        <strain evidence="2">CCMP 1984</strain>
    </source>
</reference>
<dbReference type="Gene3D" id="3.40.50.720">
    <property type="entry name" value="NAD(P)-binding Rossmann-like Domain"/>
    <property type="match status" value="1"/>
</dbReference>
<proteinExistence type="predicted"/>
<dbReference type="EMBL" id="GL833183">
    <property type="protein sequence ID" value="EGB03217.1"/>
    <property type="molecule type" value="Genomic_DNA"/>
</dbReference>
<protein>
    <submittedName>
        <fullName evidence="1">Uncharacterized protein</fullName>
    </submittedName>
</protein>
<dbReference type="GO" id="GO:0016616">
    <property type="term" value="F:oxidoreductase activity, acting on the CH-OH group of donors, NAD or NADP as acceptor"/>
    <property type="evidence" value="ECO:0007669"/>
    <property type="project" value="TreeGrafter"/>
</dbReference>
<dbReference type="PANTHER" id="PTHR45458">
    <property type="entry name" value="SHORT-CHAIN DEHYDROGENASE/REDUCTASE SDR"/>
    <property type="match status" value="1"/>
</dbReference>
<dbReference type="InterPro" id="IPR052184">
    <property type="entry name" value="SDR_enzymes"/>
</dbReference>
<dbReference type="InParanoid" id="F0YNU2"/>
<dbReference type="PRINTS" id="PR00081">
    <property type="entry name" value="GDHRDH"/>
</dbReference>
<dbReference type="PANTHER" id="PTHR45458:SF2">
    <property type="entry name" value="OXIDOREDUCTASE, SHORT CHAIN DEHYDROGENASE_REDUCTASE FAMILY SUPERFAMILY (AFU_ORTHOLOGUE AFUA_3G13450)"/>
    <property type="match status" value="1"/>
</dbReference>
<dbReference type="OMA" id="RMYTTSS"/>
<dbReference type="GeneID" id="20221417"/>
<evidence type="ECO:0000313" key="2">
    <source>
        <dbReference type="Proteomes" id="UP000002729"/>
    </source>
</evidence>
<feature type="non-terminal residue" evidence="1">
    <location>
        <position position="255"/>
    </location>
</feature>
<dbReference type="Proteomes" id="UP000002729">
    <property type="component" value="Unassembled WGS sequence"/>
</dbReference>
<dbReference type="KEGG" id="aaf:AURANDRAFT_34319"/>
<name>F0YNU2_AURAN</name>
<sequence>MCAQEDSFDETRGGTHSLADQVARFAKAKKDNNARYLDITTVYDGSSLKGKRVLVTGGEQNLGLELMKEIVAQGGEAISASRATSADLDALIASSDGKASVIPGIDVTKDEAMATLVAGVAEPVDMVINNAGYFYGPAESVGVGENEGHLNFAQELLMIDICSVGPLRVSSALFKAGKIKEKVIIITSQAGSCEWRLTQNPPGSLDTSNPFTGNYGHHMSRASCNIMGVILSQELKPANVSVQLVHPGFCRTSMT</sequence>
<evidence type="ECO:0000313" key="1">
    <source>
        <dbReference type="EMBL" id="EGB03217.1"/>
    </source>
</evidence>
<keyword evidence="2" id="KW-1185">Reference proteome</keyword>
<dbReference type="InterPro" id="IPR036291">
    <property type="entry name" value="NAD(P)-bd_dom_sf"/>
</dbReference>
<accession>F0YNU2</accession>